<organism evidence="1">
    <name type="scientific">uncultured Caudovirales phage</name>
    <dbReference type="NCBI Taxonomy" id="2100421"/>
    <lineage>
        <taxon>Viruses</taxon>
        <taxon>Duplodnaviria</taxon>
        <taxon>Heunggongvirae</taxon>
        <taxon>Uroviricota</taxon>
        <taxon>Caudoviricetes</taxon>
        <taxon>Peduoviridae</taxon>
        <taxon>Maltschvirus</taxon>
        <taxon>Maltschvirus maltsch</taxon>
    </lineage>
</organism>
<name>A0A6J5NNL8_9CAUD</name>
<gene>
    <name evidence="1" type="ORF">UFOVP707_77</name>
</gene>
<dbReference type="EMBL" id="LR796684">
    <property type="protein sequence ID" value="CAB4159316.1"/>
    <property type="molecule type" value="Genomic_DNA"/>
</dbReference>
<accession>A0A6J5NNL8</accession>
<sequence length="185" mass="20238">MTPAETAIRAALAAGPTPGPWSATCRDMSYVEGQQWPEDEFLQWEVEGPRPVWGRGDYVQADAKLIAACSPAAMAELLAELDRLRDDLTRERNRSQMFAELVRGVAVVLHGPGYSDTSKLPAEVEALKADAGRWRSLYRRAVNVANGLTNYVEERPELRRAERELTAIESEARAAIDAAKGGGNG</sequence>
<reference evidence="1" key="1">
    <citation type="submission" date="2020-04" db="EMBL/GenBank/DDBJ databases">
        <authorList>
            <person name="Chiriac C."/>
            <person name="Salcher M."/>
            <person name="Ghai R."/>
            <person name="Kavagutti S V."/>
        </authorList>
    </citation>
    <scope>NUCLEOTIDE SEQUENCE</scope>
</reference>
<proteinExistence type="predicted"/>
<protein>
    <submittedName>
        <fullName evidence="1">Uncharacterized protein</fullName>
    </submittedName>
</protein>
<evidence type="ECO:0000313" key="1">
    <source>
        <dbReference type="EMBL" id="CAB4159316.1"/>
    </source>
</evidence>